<reference evidence="2" key="2">
    <citation type="submission" date="2019-01" db="UniProtKB">
        <authorList>
            <consortium name="EnsemblPlants"/>
        </authorList>
    </citation>
    <scope>IDENTIFICATION</scope>
    <source>
        <strain evidence="2">cv. Heinz 1706</strain>
    </source>
</reference>
<dbReference type="Gramene" id="Solyc01g108710.3.1">
    <property type="protein sequence ID" value="Solyc01g108710.3.1.1"/>
    <property type="gene ID" value="Solyc01g108710.3"/>
</dbReference>
<keyword evidence="3" id="KW-1185">Reference proteome</keyword>
<sequence length="54" mass="6023">MVIQRLEMCIGIMELVFEFVIVFIEAVGTVFSQNDTFPAGRNYVAAVPYIGLLP</sequence>
<dbReference type="PANTHER" id="PTHR37705:SF1">
    <property type="entry name" value="TRANSMEMBRANE PROTEIN"/>
    <property type="match status" value="1"/>
</dbReference>
<reference evidence="2" key="1">
    <citation type="journal article" date="2012" name="Nature">
        <title>The tomato genome sequence provides insights into fleshy fruit evolution.</title>
        <authorList>
            <consortium name="Tomato Genome Consortium"/>
        </authorList>
    </citation>
    <scope>NUCLEOTIDE SEQUENCE [LARGE SCALE GENOMIC DNA]</scope>
    <source>
        <strain evidence="2">cv. Heinz 1706</strain>
    </source>
</reference>
<evidence type="ECO:0000256" key="1">
    <source>
        <dbReference type="SAM" id="Phobius"/>
    </source>
</evidence>
<dbReference type="OMA" id="LELCITM"/>
<proteinExistence type="predicted"/>
<dbReference type="AlphaFoldDB" id="A0A3Q7ESQ4"/>
<accession>A0A3Q7ESQ4</accession>
<dbReference type="Proteomes" id="UP000004994">
    <property type="component" value="Chromosome 1"/>
</dbReference>
<protein>
    <submittedName>
        <fullName evidence="2">Uncharacterized protein</fullName>
    </submittedName>
</protein>
<keyword evidence="1" id="KW-0472">Membrane</keyword>
<dbReference type="PaxDb" id="4081-Solyc01g108710.2.1"/>
<evidence type="ECO:0000313" key="3">
    <source>
        <dbReference type="Proteomes" id="UP000004994"/>
    </source>
</evidence>
<feature type="transmembrane region" description="Helical" evidence="1">
    <location>
        <begin position="12"/>
        <end position="31"/>
    </location>
</feature>
<dbReference type="PANTHER" id="PTHR37705">
    <property type="entry name" value="BNAA08G11710D PROTEIN"/>
    <property type="match status" value="1"/>
</dbReference>
<organism evidence="2">
    <name type="scientific">Solanum lycopersicum</name>
    <name type="common">Tomato</name>
    <name type="synonym">Lycopersicon esculentum</name>
    <dbReference type="NCBI Taxonomy" id="4081"/>
    <lineage>
        <taxon>Eukaryota</taxon>
        <taxon>Viridiplantae</taxon>
        <taxon>Streptophyta</taxon>
        <taxon>Embryophyta</taxon>
        <taxon>Tracheophyta</taxon>
        <taxon>Spermatophyta</taxon>
        <taxon>Magnoliopsida</taxon>
        <taxon>eudicotyledons</taxon>
        <taxon>Gunneridae</taxon>
        <taxon>Pentapetalae</taxon>
        <taxon>asterids</taxon>
        <taxon>lamiids</taxon>
        <taxon>Solanales</taxon>
        <taxon>Solanaceae</taxon>
        <taxon>Solanoideae</taxon>
        <taxon>Solaneae</taxon>
        <taxon>Solanum</taxon>
        <taxon>Solanum subgen. Lycopersicon</taxon>
    </lineage>
</organism>
<dbReference type="InParanoid" id="A0A3Q7ESQ4"/>
<dbReference type="EnsemblPlants" id="Solyc01g108710.3.1">
    <property type="protein sequence ID" value="Solyc01g108710.3.1.1"/>
    <property type="gene ID" value="Solyc01g108710.3"/>
</dbReference>
<evidence type="ECO:0000313" key="2">
    <source>
        <dbReference type="EnsemblPlants" id="Solyc01g108710.3.1.1"/>
    </source>
</evidence>
<name>A0A3Q7ESQ4_SOLLC</name>
<keyword evidence="1" id="KW-0812">Transmembrane</keyword>
<keyword evidence="1" id="KW-1133">Transmembrane helix</keyword>